<dbReference type="EMBL" id="JABFTT010000009">
    <property type="protein sequence ID" value="MCE8021061.1"/>
    <property type="molecule type" value="Genomic_DNA"/>
</dbReference>
<dbReference type="PANTHER" id="PTHR43303:SF4">
    <property type="entry name" value="NADPH DEHYDROGENASE C23G7.10C-RELATED"/>
    <property type="match status" value="1"/>
</dbReference>
<feature type="domain" description="NADH:flavin oxidoreductase/NADH oxidase N-terminal" evidence="6">
    <location>
        <begin position="6"/>
        <end position="336"/>
    </location>
</feature>
<dbReference type="RefSeq" id="WP_407061804.1">
    <property type="nucleotide sequence ID" value="NZ_JABFTT010000009.1"/>
</dbReference>
<evidence type="ECO:0000256" key="5">
    <source>
        <dbReference type="ARBA" id="ARBA00023002"/>
    </source>
</evidence>
<evidence type="ECO:0000313" key="7">
    <source>
        <dbReference type="EMBL" id="MCE8021061.1"/>
    </source>
</evidence>
<evidence type="ECO:0000256" key="1">
    <source>
        <dbReference type="ARBA" id="ARBA00001917"/>
    </source>
</evidence>
<reference evidence="7 8" key="1">
    <citation type="journal article" date="2021" name="Front. Microbiol.">
        <title>Aerobic Denitrification and Heterotrophic Sulfur Oxidation in the Genus Halomonas Revealed by Six Novel Species Characterizations and Genome-Based Analysis.</title>
        <authorList>
            <person name="Wang L."/>
            <person name="Shao Z."/>
        </authorList>
    </citation>
    <scope>NUCLEOTIDE SEQUENCE [LARGE SCALE GENOMIC DNA]</scope>
    <source>
        <strain evidence="7 8">MCCC 1A11036</strain>
    </source>
</reference>
<comment type="cofactor">
    <cofactor evidence="1">
        <name>FMN</name>
        <dbReference type="ChEBI" id="CHEBI:58210"/>
    </cofactor>
</comment>
<evidence type="ECO:0000313" key="8">
    <source>
        <dbReference type="Proteomes" id="UP001320122"/>
    </source>
</evidence>
<gene>
    <name evidence="7" type="ORF">HOP51_13210</name>
</gene>
<evidence type="ECO:0000256" key="2">
    <source>
        <dbReference type="ARBA" id="ARBA00022630"/>
    </source>
</evidence>
<organism evidence="7 8">
    <name type="scientific">Billgrantia zhangzhouensis</name>
    <dbReference type="NCBI Taxonomy" id="2733481"/>
    <lineage>
        <taxon>Bacteria</taxon>
        <taxon>Pseudomonadati</taxon>
        <taxon>Pseudomonadota</taxon>
        <taxon>Gammaproteobacteria</taxon>
        <taxon>Oceanospirillales</taxon>
        <taxon>Halomonadaceae</taxon>
        <taxon>Billgrantia</taxon>
    </lineage>
</organism>
<dbReference type="Gene3D" id="3.20.20.70">
    <property type="entry name" value="Aldolase class I"/>
    <property type="match status" value="1"/>
</dbReference>
<dbReference type="Pfam" id="PF00724">
    <property type="entry name" value="Oxidored_FMN"/>
    <property type="match status" value="1"/>
</dbReference>
<evidence type="ECO:0000256" key="4">
    <source>
        <dbReference type="ARBA" id="ARBA00022857"/>
    </source>
</evidence>
<sequence>MSHLSSPLMLGTLKLPNRIAISPMCQYSAVDGIAQPWHTMHLGSMAISGAGLVIAEATGVTPEGRISPHCLGLYTDEQESALTRLVADIRSYSATPLGIQLGHAGRKASAEGFDSGAPAMPDVGGWQPVGPSAFPIQNDWPVPKPLNSADIEQIVEAFVSAARRADRAGFDLVELHGAHGYLLSSFLSPVANQRTDCFGGSLENRMRLPLRIAQAVREALPMHKPLGMRINGTDHVEDGITIEEAGILAAALRDIGCDYVSVSSGGNSHAQKIPSTVPGYQVSYASDIRKSSGIATMTVGMILEPQQAEDIVSTASSDMIAIARAALDNPRWPMHALTELGMTPEYPKPYWRSGPEIWRGYKWVHRN</sequence>
<name>A0ABS9AH76_9GAMM</name>
<proteinExistence type="predicted"/>
<dbReference type="PANTHER" id="PTHR43303">
    <property type="entry name" value="NADPH DEHYDROGENASE C23G7.10C-RELATED"/>
    <property type="match status" value="1"/>
</dbReference>
<keyword evidence="2" id="KW-0285">Flavoprotein</keyword>
<dbReference type="InterPro" id="IPR044152">
    <property type="entry name" value="YqjM-like"/>
</dbReference>
<dbReference type="Proteomes" id="UP001320122">
    <property type="component" value="Unassembled WGS sequence"/>
</dbReference>
<evidence type="ECO:0000259" key="6">
    <source>
        <dbReference type="Pfam" id="PF00724"/>
    </source>
</evidence>
<keyword evidence="8" id="KW-1185">Reference proteome</keyword>
<comment type="caution">
    <text evidence="7">The sequence shown here is derived from an EMBL/GenBank/DDBJ whole genome shotgun (WGS) entry which is preliminary data.</text>
</comment>
<keyword evidence="4" id="KW-0521">NADP</keyword>
<protein>
    <submittedName>
        <fullName evidence="7">NADH:flavin oxidoreductase/NADH oxidase</fullName>
    </submittedName>
</protein>
<dbReference type="InterPro" id="IPR013785">
    <property type="entry name" value="Aldolase_TIM"/>
</dbReference>
<dbReference type="InterPro" id="IPR001155">
    <property type="entry name" value="OxRdtase_FMN_N"/>
</dbReference>
<keyword evidence="5" id="KW-0560">Oxidoreductase</keyword>
<dbReference type="CDD" id="cd02932">
    <property type="entry name" value="OYE_YqiM_FMN"/>
    <property type="match status" value="1"/>
</dbReference>
<evidence type="ECO:0000256" key="3">
    <source>
        <dbReference type="ARBA" id="ARBA00022643"/>
    </source>
</evidence>
<accession>A0ABS9AH76</accession>
<dbReference type="SUPFAM" id="SSF51395">
    <property type="entry name" value="FMN-linked oxidoreductases"/>
    <property type="match status" value="1"/>
</dbReference>
<keyword evidence="3" id="KW-0288">FMN</keyword>